<protein>
    <submittedName>
        <fullName evidence="1">Uncharacterized protein</fullName>
    </submittedName>
</protein>
<gene>
    <name evidence="1" type="ORF">FY036_06885</name>
</gene>
<dbReference type="Proteomes" id="UP000323258">
    <property type="component" value="Unassembled WGS sequence"/>
</dbReference>
<evidence type="ECO:0000313" key="2">
    <source>
        <dbReference type="Proteomes" id="UP000323258"/>
    </source>
</evidence>
<dbReference type="EMBL" id="VSZS01000058">
    <property type="protein sequence ID" value="TYR33767.1"/>
    <property type="molecule type" value="Genomic_DNA"/>
</dbReference>
<organism evidence="1 2">
    <name type="scientific">Neoaquamicrobium microcysteis</name>
    <dbReference type="NCBI Taxonomy" id="2682781"/>
    <lineage>
        <taxon>Bacteria</taxon>
        <taxon>Pseudomonadati</taxon>
        <taxon>Pseudomonadota</taxon>
        <taxon>Alphaproteobacteria</taxon>
        <taxon>Hyphomicrobiales</taxon>
        <taxon>Phyllobacteriaceae</taxon>
        <taxon>Neoaquamicrobium</taxon>
    </lineage>
</organism>
<name>A0A5D4GZN2_9HYPH</name>
<reference evidence="1 2" key="1">
    <citation type="submission" date="2019-08" db="EMBL/GenBank/DDBJ databases">
        <authorList>
            <person name="Seo Y.L."/>
        </authorList>
    </citation>
    <scope>NUCLEOTIDE SEQUENCE [LARGE SCALE GENOMIC DNA]</scope>
    <source>
        <strain evidence="1 2">MaA-C15</strain>
    </source>
</reference>
<accession>A0A5D4GZN2</accession>
<sequence>MAQTAIDEVEPFASEAIGSERWASLMYAASRTDDPFARRVVADFVTGKLKPHKLGDAYDMWWHSLPDAD</sequence>
<evidence type="ECO:0000313" key="1">
    <source>
        <dbReference type="EMBL" id="TYR33767.1"/>
    </source>
</evidence>
<dbReference type="AlphaFoldDB" id="A0A5D4GZN2"/>
<dbReference type="RefSeq" id="WP_148913975.1">
    <property type="nucleotide sequence ID" value="NZ_VSZS01000058.1"/>
</dbReference>
<reference evidence="1 2" key="2">
    <citation type="submission" date="2019-09" db="EMBL/GenBank/DDBJ databases">
        <title>Mesorhizobium sp. MaA-C15 isolated from Microcystis aeruginosa.</title>
        <authorList>
            <person name="Jeong S.E."/>
            <person name="Jin H.M."/>
            <person name="Jeon C.O."/>
        </authorList>
    </citation>
    <scope>NUCLEOTIDE SEQUENCE [LARGE SCALE GENOMIC DNA]</scope>
    <source>
        <strain evidence="1 2">MaA-C15</strain>
    </source>
</reference>
<keyword evidence="2" id="KW-1185">Reference proteome</keyword>
<proteinExistence type="predicted"/>
<comment type="caution">
    <text evidence="1">The sequence shown here is derived from an EMBL/GenBank/DDBJ whole genome shotgun (WGS) entry which is preliminary data.</text>
</comment>